<evidence type="ECO:0000313" key="1">
    <source>
        <dbReference type="EMBL" id="GFY25591.1"/>
    </source>
</evidence>
<keyword evidence="2" id="KW-1185">Reference proteome</keyword>
<gene>
    <name evidence="1" type="ORF">TNCV_2487111</name>
</gene>
<comment type="caution">
    <text evidence="1">The sequence shown here is derived from an EMBL/GenBank/DDBJ whole genome shotgun (WGS) entry which is preliminary data.</text>
</comment>
<reference evidence="1" key="1">
    <citation type="submission" date="2020-08" db="EMBL/GenBank/DDBJ databases">
        <title>Multicomponent nature underlies the extraordinary mechanical properties of spider dragline silk.</title>
        <authorList>
            <person name="Kono N."/>
            <person name="Nakamura H."/>
            <person name="Mori M."/>
            <person name="Yoshida Y."/>
            <person name="Ohtoshi R."/>
            <person name="Malay A.D."/>
            <person name="Moran D.A.P."/>
            <person name="Tomita M."/>
            <person name="Numata K."/>
            <person name="Arakawa K."/>
        </authorList>
    </citation>
    <scope>NUCLEOTIDE SEQUENCE</scope>
</reference>
<proteinExistence type="predicted"/>
<protein>
    <submittedName>
        <fullName evidence="1">Uncharacterized protein</fullName>
    </submittedName>
</protein>
<dbReference type="Proteomes" id="UP000887159">
    <property type="component" value="Unassembled WGS sequence"/>
</dbReference>
<sequence>METNIFKHALRGQTIIDKNIGERLSTAYFRAAAVGNVNKGFKKCAIETDSPLVFREHDFTASNATDHDVVGDEAENNPQTLVVENQHINPPEEPELMENTV</sequence>
<accession>A0A8X7BB24</accession>
<dbReference type="AlphaFoldDB" id="A0A8X7BB24"/>
<name>A0A8X7BB24_TRICX</name>
<dbReference type="EMBL" id="BMAU01021371">
    <property type="protein sequence ID" value="GFY25591.1"/>
    <property type="molecule type" value="Genomic_DNA"/>
</dbReference>
<evidence type="ECO:0000313" key="2">
    <source>
        <dbReference type="Proteomes" id="UP000887159"/>
    </source>
</evidence>
<organism evidence="1 2">
    <name type="scientific">Trichonephila clavipes</name>
    <name type="common">Golden silk orbweaver</name>
    <name type="synonym">Nephila clavipes</name>
    <dbReference type="NCBI Taxonomy" id="2585209"/>
    <lineage>
        <taxon>Eukaryota</taxon>
        <taxon>Metazoa</taxon>
        <taxon>Ecdysozoa</taxon>
        <taxon>Arthropoda</taxon>
        <taxon>Chelicerata</taxon>
        <taxon>Arachnida</taxon>
        <taxon>Araneae</taxon>
        <taxon>Araneomorphae</taxon>
        <taxon>Entelegynae</taxon>
        <taxon>Araneoidea</taxon>
        <taxon>Nephilidae</taxon>
        <taxon>Trichonephila</taxon>
    </lineage>
</organism>